<evidence type="ECO:0000313" key="3">
    <source>
        <dbReference type="Proteomes" id="UP000012174"/>
    </source>
</evidence>
<evidence type="ECO:0000313" key="2">
    <source>
        <dbReference type="EMBL" id="EMR64976.1"/>
    </source>
</evidence>
<feature type="region of interest" description="Disordered" evidence="1">
    <location>
        <begin position="171"/>
        <end position="281"/>
    </location>
</feature>
<accession>M7T578</accession>
<name>M7T578_EUTLA</name>
<evidence type="ECO:0000256" key="1">
    <source>
        <dbReference type="SAM" id="MobiDB-lite"/>
    </source>
</evidence>
<feature type="compositionally biased region" description="Polar residues" evidence="1">
    <location>
        <begin position="269"/>
        <end position="281"/>
    </location>
</feature>
<dbReference type="OMA" id="KRVFWTT"/>
<dbReference type="InterPro" id="IPR016193">
    <property type="entry name" value="Cytidine_deaminase-like"/>
</dbReference>
<keyword evidence="3" id="KW-1185">Reference proteome</keyword>
<dbReference type="GO" id="GO:0006139">
    <property type="term" value="P:nucleobase-containing compound metabolic process"/>
    <property type="evidence" value="ECO:0007669"/>
    <property type="project" value="UniProtKB-ARBA"/>
</dbReference>
<proteinExistence type="predicted"/>
<feature type="compositionally biased region" description="Low complexity" evidence="1">
    <location>
        <begin position="190"/>
        <end position="199"/>
    </location>
</feature>
<dbReference type="KEGG" id="ela:UCREL1_8052"/>
<feature type="region of interest" description="Disordered" evidence="1">
    <location>
        <begin position="358"/>
        <end position="377"/>
    </location>
</feature>
<feature type="region of interest" description="Disordered" evidence="1">
    <location>
        <begin position="311"/>
        <end position="332"/>
    </location>
</feature>
<dbReference type="AlphaFoldDB" id="M7T578"/>
<dbReference type="EMBL" id="KB706956">
    <property type="protein sequence ID" value="EMR64976.1"/>
    <property type="molecule type" value="Genomic_DNA"/>
</dbReference>
<dbReference type="eggNOG" id="ENOG502SDQ5">
    <property type="taxonomic scope" value="Eukaryota"/>
</dbReference>
<gene>
    <name evidence="2" type="ORF">UCREL1_8052</name>
</gene>
<dbReference type="Gene3D" id="3.40.140.10">
    <property type="entry name" value="Cytidine Deaminase, domain 2"/>
    <property type="match status" value="1"/>
</dbReference>
<organism evidence="2 3">
    <name type="scientific">Eutypa lata (strain UCR-EL1)</name>
    <name type="common">Grapevine dieback disease fungus</name>
    <name type="synonym">Eutypa armeniacae</name>
    <dbReference type="NCBI Taxonomy" id="1287681"/>
    <lineage>
        <taxon>Eukaryota</taxon>
        <taxon>Fungi</taxon>
        <taxon>Dikarya</taxon>
        <taxon>Ascomycota</taxon>
        <taxon>Pezizomycotina</taxon>
        <taxon>Sordariomycetes</taxon>
        <taxon>Xylariomycetidae</taxon>
        <taxon>Xylariales</taxon>
        <taxon>Diatrypaceae</taxon>
        <taxon>Eutypa</taxon>
    </lineage>
</organism>
<dbReference type="HOGENOM" id="CLU_025939_0_0_1"/>
<dbReference type="GO" id="GO:0003824">
    <property type="term" value="F:catalytic activity"/>
    <property type="evidence" value="ECO:0007669"/>
    <property type="project" value="InterPro"/>
</dbReference>
<reference evidence="3" key="1">
    <citation type="journal article" date="2013" name="Genome Announc.">
        <title>Draft genome sequence of the grapevine dieback fungus Eutypa lata UCR-EL1.</title>
        <authorList>
            <person name="Blanco-Ulate B."/>
            <person name="Rolshausen P.E."/>
            <person name="Cantu D."/>
        </authorList>
    </citation>
    <scope>NUCLEOTIDE SEQUENCE [LARGE SCALE GENOMIC DNA]</scope>
    <source>
        <strain evidence="3">UCR-EL1</strain>
    </source>
</reference>
<feature type="compositionally biased region" description="Basic residues" evidence="1">
    <location>
        <begin position="176"/>
        <end position="189"/>
    </location>
</feature>
<dbReference type="SUPFAM" id="SSF53927">
    <property type="entry name" value="Cytidine deaminase-like"/>
    <property type="match status" value="1"/>
</dbReference>
<feature type="compositionally biased region" description="Basic and acidic residues" evidence="1">
    <location>
        <begin position="221"/>
        <end position="244"/>
    </location>
</feature>
<dbReference type="OrthoDB" id="9972196at2759"/>
<feature type="region of interest" description="Disordered" evidence="1">
    <location>
        <begin position="119"/>
        <end position="143"/>
    </location>
</feature>
<sequence length="461" mass="51092">MKTDAYLNLCLEQAELSPLGHRHGCIVVKGGKVIGKGFNDYRPGYEGGALKTGVLSSKSFALDKPKLKGKEDKEDGFKPFEGMFDGKYRPNYVLSMHSEMMAINSALASSSTLAATTLSSGAKFSPPTCNPPPSPGLPGGKSNNVLARALVPGGVLNLAHINVLRQQHGPQNQNHYYHHGEKRKHRQKQQKQQQQQQQQQEDDYQHDYYDASYNPFDCNDDQSRKPKPFLDDKPFNDVASDRPLPRKGKNSRAGISSTVKVQTKDMRGNNASHRSELSTATHNLSARMKNPKLVGADIYIARLGSIQRDIKKRNKNGSKAKPCQENGTKKTEDTCCSSISLEASSTSNGSLYDELTCKDRKSSSTQRPSSIGDDAAFDRRQLRDSRPCYRCVSYMHSAGIRRCFWTNAEGEWESAKVRDLFDQLRGTSTRDGEGGDSEGLGSIFITKHEILLLRRIASEGK</sequence>
<protein>
    <submittedName>
        <fullName evidence="2">Uncharacterized protein</fullName>
    </submittedName>
</protein>
<dbReference type="Proteomes" id="UP000012174">
    <property type="component" value="Unassembled WGS sequence"/>
</dbReference>